<dbReference type="Proteomes" id="UP000270296">
    <property type="component" value="Unassembled WGS sequence"/>
</dbReference>
<gene>
    <name evidence="1" type="ORF">SBAD_LOCUS12070</name>
</gene>
<evidence type="ECO:0000313" key="1">
    <source>
        <dbReference type="EMBL" id="VDP45191.1"/>
    </source>
</evidence>
<reference evidence="3" key="1">
    <citation type="submission" date="2016-06" db="UniProtKB">
        <authorList>
            <consortium name="WormBaseParasite"/>
        </authorList>
    </citation>
    <scope>IDENTIFICATION</scope>
</reference>
<evidence type="ECO:0000313" key="2">
    <source>
        <dbReference type="Proteomes" id="UP000270296"/>
    </source>
</evidence>
<dbReference type="WBParaSite" id="SBAD_0001247401-mRNA-1">
    <property type="protein sequence ID" value="SBAD_0001247401-mRNA-1"/>
    <property type="gene ID" value="SBAD_0001247401"/>
</dbReference>
<reference evidence="1 2" key="2">
    <citation type="submission" date="2018-11" db="EMBL/GenBank/DDBJ databases">
        <authorList>
            <consortium name="Pathogen Informatics"/>
        </authorList>
    </citation>
    <scope>NUCLEOTIDE SEQUENCE [LARGE SCALE GENOMIC DNA]</scope>
</reference>
<name>A0A183J872_9BILA</name>
<accession>A0A183J872</accession>
<proteinExistence type="predicted"/>
<protein>
    <submittedName>
        <fullName evidence="1 3">Uncharacterized protein</fullName>
    </submittedName>
</protein>
<keyword evidence="2" id="KW-1185">Reference proteome</keyword>
<sequence>MTKHMLFMTNLGGLKDLASRYTVLVKTWIMKYMAATSIT</sequence>
<dbReference type="AlphaFoldDB" id="A0A183J872"/>
<organism evidence="3">
    <name type="scientific">Soboliphyme baturini</name>
    <dbReference type="NCBI Taxonomy" id="241478"/>
    <lineage>
        <taxon>Eukaryota</taxon>
        <taxon>Metazoa</taxon>
        <taxon>Ecdysozoa</taxon>
        <taxon>Nematoda</taxon>
        <taxon>Enoplea</taxon>
        <taxon>Dorylaimia</taxon>
        <taxon>Dioctophymatida</taxon>
        <taxon>Dioctophymatoidea</taxon>
        <taxon>Soboliphymatidae</taxon>
        <taxon>Soboliphyme</taxon>
    </lineage>
</organism>
<evidence type="ECO:0000313" key="3">
    <source>
        <dbReference type="WBParaSite" id="SBAD_0001247401-mRNA-1"/>
    </source>
</evidence>
<dbReference type="EMBL" id="UZAM01016911">
    <property type="protein sequence ID" value="VDP45191.1"/>
    <property type="molecule type" value="Genomic_DNA"/>
</dbReference>